<evidence type="ECO:0000313" key="4">
    <source>
        <dbReference type="EMBL" id="MBC2778645.1"/>
    </source>
</evidence>
<dbReference type="InterPro" id="IPR015510">
    <property type="entry name" value="PGRP"/>
</dbReference>
<protein>
    <submittedName>
        <fullName evidence="4">N-acetylmuramoyl-L-alanine amidase</fullName>
    </submittedName>
</protein>
<dbReference type="EMBL" id="JACJVJ010000002">
    <property type="protein sequence ID" value="MBC2778645.1"/>
    <property type="molecule type" value="Genomic_DNA"/>
</dbReference>
<dbReference type="SMART" id="SM00644">
    <property type="entry name" value="Ami_2"/>
    <property type="match status" value="1"/>
</dbReference>
<dbReference type="SMART" id="SM00701">
    <property type="entry name" value="PGRP"/>
    <property type="match status" value="1"/>
</dbReference>
<evidence type="ECO:0000259" key="3">
    <source>
        <dbReference type="SMART" id="SM00701"/>
    </source>
</evidence>
<reference evidence="4 5" key="1">
    <citation type="submission" date="2020-08" db="EMBL/GenBank/DDBJ databases">
        <title>Draft genome sequence of Parasphingopyxis sp. GrpM-11.</title>
        <authorList>
            <person name="Oh J."/>
            <person name="Roh D.-H."/>
        </authorList>
    </citation>
    <scope>NUCLEOTIDE SEQUENCE [LARGE SCALE GENOMIC DNA]</scope>
    <source>
        <strain evidence="4 5">GrpM-11</strain>
    </source>
</reference>
<proteinExistence type="inferred from homology"/>
<dbReference type="SUPFAM" id="SSF55846">
    <property type="entry name" value="N-acetylmuramoyl-L-alanine amidase-like"/>
    <property type="match status" value="1"/>
</dbReference>
<dbReference type="GO" id="GO:0009253">
    <property type="term" value="P:peptidoglycan catabolic process"/>
    <property type="evidence" value="ECO:0007669"/>
    <property type="project" value="InterPro"/>
</dbReference>
<evidence type="ECO:0000256" key="1">
    <source>
        <dbReference type="ARBA" id="ARBA00007553"/>
    </source>
</evidence>
<dbReference type="InterPro" id="IPR002502">
    <property type="entry name" value="Amidase_domain"/>
</dbReference>
<organism evidence="4 5">
    <name type="scientific">Parasphingopyxis marina</name>
    <dbReference type="NCBI Taxonomy" id="2761622"/>
    <lineage>
        <taxon>Bacteria</taxon>
        <taxon>Pseudomonadati</taxon>
        <taxon>Pseudomonadota</taxon>
        <taxon>Alphaproteobacteria</taxon>
        <taxon>Sphingomonadales</taxon>
        <taxon>Sphingomonadaceae</taxon>
        <taxon>Parasphingopyxis</taxon>
    </lineage>
</organism>
<accession>A0A842I0I8</accession>
<dbReference type="RefSeq" id="WP_185801887.1">
    <property type="nucleotide sequence ID" value="NZ_JACJVJ010000002.1"/>
</dbReference>
<name>A0A842I0I8_9SPHN</name>
<evidence type="ECO:0000313" key="5">
    <source>
        <dbReference type="Proteomes" id="UP000564378"/>
    </source>
</evidence>
<feature type="domain" description="Peptidoglycan recognition protein family" evidence="3">
    <location>
        <begin position="5"/>
        <end position="128"/>
    </location>
</feature>
<dbReference type="GO" id="GO:0008270">
    <property type="term" value="F:zinc ion binding"/>
    <property type="evidence" value="ECO:0007669"/>
    <property type="project" value="InterPro"/>
</dbReference>
<dbReference type="Pfam" id="PF01510">
    <property type="entry name" value="Amidase_2"/>
    <property type="match status" value="1"/>
</dbReference>
<dbReference type="GO" id="GO:0008745">
    <property type="term" value="F:N-acetylmuramoyl-L-alanine amidase activity"/>
    <property type="evidence" value="ECO:0007669"/>
    <property type="project" value="InterPro"/>
</dbReference>
<comment type="similarity">
    <text evidence="1">Belongs to the N-acetylmuramoyl-L-alanine amidase 2 family.</text>
</comment>
<keyword evidence="5" id="KW-1185">Reference proteome</keyword>
<dbReference type="PANTHER" id="PTHR11022">
    <property type="entry name" value="PEPTIDOGLYCAN RECOGNITION PROTEIN"/>
    <property type="match status" value="1"/>
</dbReference>
<dbReference type="Proteomes" id="UP000564378">
    <property type="component" value="Unassembled WGS sequence"/>
</dbReference>
<dbReference type="InterPro" id="IPR006619">
    <property type="entry name" value="PGRP_domain_met/bac"/>
</dbReference>
<gene>
    <name evidence="4" type="ORF">H6P80_13555</name>
</gene>
<dbReference type="Gene3D" id="3.40.80.10">
    <property type="entry name" value="Peptidoglycan recognition protein-like"/>
    <property type="match status" value="1"/>
</dbReference>
<comment type="caution">
    <text evidence="4">The sequence shown here is derived from an EMBL/GenBank/DDBJ whole genome shotgun (WGS) entry which is preliminary data.</text>
</comment>
<dbReference type="CDD" id="cd06583">
    <property type="entry name" value="PGRP"/>
    <property type="match status" value="1"/>
</dbReference>
<evidence type="ECO:0000259" key="2">
    <source>
        <dbReference type="SMART" id="SM00644"/>
    </source>
</evidence>
<dbReference type="PANTHER" id="PTHR11022:SF41">
    <property type="entry name" value="PEPTIDOGLYCAN-RECOGNITION PROTEIN LC-RELATED"/>
    <property type="match status" value="1"/>
</dbReference>
<dbReference type="InterPro" id="IPR036505">
    <property type="entry name" value="Amidase/PGRP_sf"/>
</dbReference>
<dbReference type="AlphaFoldDB" id="A0A842I0I8"/>
<feature type="domain" description="N-acetylmuramoyl-L-alanine amidase" evidence="2">
    <location>
        <begin position="1"/>
        <end position="136"/>
    </location>
</feature>
<sequence length="143" mass="15736">MPEAGDGTEKRRITDIVIHCTASEEGRDVSADDIRALHLENGWDDIGYHYVVRLDGTVESGRPEHVVGAHVYGHNGHSIGVVYVGGIDADKCPKDTRTTAQRKALRRVVAELLEKYPDARVCGHRDFPNVAKACPSFDVETDL</sequence>